<sequence>MGAGHYPLWLIPWFLVVPVLCAASGIFKRFCHAFTKVLAIVVIIFVVQSLLIPDKVVVWQLGFLKVYQSGLQSAIYLSFCILNIAGIFVWMFQTTEYKEMSRALEDSGMDYKAAYVFISTLQMINILGKNSRTIMNAQRARGVETQGNMLVRAKAFFPSLVPLILGAITNSEERVLTLESKGFDVKCKKTHLFELERTGKEPVVNVISIIITLAVVVWRVALWVL</sequence>
<keyword evidence="4 6" id="KW-1133">Transmembrane helix</keyword>
<evidence type="ECO:0000313" key="7">
    <source>
        <dbReference type="EMBL" id="MPM87191.1"/>
    </source>
</evidence>
<proteinExistence type="predicted"/>
<evidence type="ECO:0000256" key="3">
    <source>
        <dbReference type="ARBA" id="ARBA00022692"/>
    </source>
</evidence>
<dbReference type="CDD" id="cd16914">
    <property type="entry name" value="EcfT"/>
    <property type="match status" value="1"/>
</dbReference>
<comment type="subcellular location">
    <subcellularLocation>
        <location evidence="1">Membrane</location>
        <topology evidence="1">Multi-pass membrane protein</topology>
    </subcellularLocation>
</comment>
<keyword evidence="3 6" id="KW-0812">Transmembrane</keyword>
<dbReference type="EMBL" id="VSSQ01035066">
    <property type="protein sequence ID" value="MPM87191.1"/>
    <property type="molecule type" value="Genomic_DNA"/>
</dbReference>
<reference evidence="7" key="1">
    <citation type="submission" date="2019-08" db="EMBL/GenBank/DDBJ databases">
        <authorList>
            <person name="Kucharzyk K."/>
            <person name="Murdoch R.W."/>
            <person name="Higgins S."/>
            <person name="Loffler F."/>
        </authorList>
    </citation>
    <scope>NUCLEOTIDE SEQUENCE</scope>
</reference>
<evidence type="ECO:0000256" key="2">
    <source>
        <dbReference type="ARBA" id="ARBA00022475"/>
    </source>
</evidence>
<keyword evidence="5 6" id="KW-0472">Membrane</keyword>
<evidence type="ECO:0000256" key="6">
    <source>
        <dbReference type="SAM" id="Phobius"/>
    </source>
</evidence>
<feature type="transmembrane region" description="Helical" evidence="6">
    <location>
        <begin position="73"/>
        <end position="92"/>
    </location>
</feature>
<organism evidence="7">
    <name type="scientific">bioreactor metagenome</name>
    <dbReference type="NCBI Taxonomy" id="1076179"/>
    <lineage>
        <taxon>unclassified sequences</taxon>
        <taxon>metagenomes</taxon>
        <taxon>ecological metagenomes</taxon>
    </lineage>
</organism>
<feature type="transmembrane region" description="Helical" evidence="6">
    <location>
        <begin position="34"/>
        <end position="53"/>
    </location>
</feature>
<name>A0A645DCY4_9ZZZZ</name>
<feature type="transmembrane region" description="Helical" evidence="6">
    <location>
        <begin position="6"/>
        <end position="27"/>
    </location>
</feature>
<evidence type="ECO:0000256" key="5">
    <source>
        <dbReference type="ARBA" id="ARBA00023136"/>
    </source>
</evidence>
<feature type="transmembrane region" description="Helical" evidence="6">
    <location>
        <begin position="203"/>
        <end position="224"/>
    </location>
</feature>
<protein>
    <submittedName>
        <fullName evidence="7">Energy-coupling factor transporter transmembrane protein EcfT</fullName>
    </submittedName>
</protein>
<dbReference type="Pfam" id="PF02361">
    <property type="entry name" value="CbiQ"/>
    <property type="match status" value="1"/>
</dbReference>
<keyword evidence="2" id="KW-1003">Cell membrane</keyword>
<dbReference type="InterPro" id="IPR003339">
    <property type="entry name" value="ABC/ECF_trnsptr_transmembrane"/>
</dbReference>
<dbReference type="PANTHER" id="PTHR34857">
    <property type="entry name" value="SLL0384 PROTEIN"/>
    <property type="match status" value="1"/>
</dbReference>
<gene>
    <name evidence="7" type="primary">ecfT_48</name>
    <name evidence="7" type="ORF">SDC9_134285</name>
</gene>
<accession>A0A645DCY4</accession>
<comment type="caution">
    <text evidence="7">The sequence shown here is derived from an EMBL/GenBank/DDBJ whole genome shotgun (WGS) entry which is preliminary data.</text>
</comment>
<dbReference type="InterPro" id="IPR051611">
    <property type="entry name" value="ECF_transporter_component"/>
</dbReference>
<evidence type="ECO:0000256" key="1">
    <source>
        <dbReference type="ARBA" id="ARBA00004141"/>
    </source>
</evidence>
<dbReference type="PANTHER" id="PTHR34857:SF2">
    <property type="entry name" value="SLL0384 PROTEIN"/>
    <property type="match status" value="1"/>
</dbReference>
<evidence type="ECO:0000256" key="4">
    <source>
        <dbReference type="ARBA" id="ARBA00022989"/>
    </source>
</evidence>
<dbReference type="GO" id="GO:0005886">
    <property type="term" value="C:plasma membrane"/>
    <property type="evidence" value="ECO:0007669"/>
    <property type="project" value="UniProtKB-ARBA"/>
</dbReference>
<dbReference type="AlphaFoldDB" id="A0A645DCY4"/>